<dbReference type="SUPFAM" id="SSF47113">
    <property type="entry name" value="Histone-fold"/>
    <property type="match status" value="1"/>
</dbReference>
<dbReference type="InterPro" id="IPR032458">
    <property type="entry name" value="Histone_H2A_CS"/>
</dbReference>
<protein>
    <submittedName>
        <fullName evidence="2">Putative transcription factor Hap3/NF-YB family</fullName>
    </submittedName>
</protein>
<evidence type="ECO:0000256" key="1">
    <source>
        <dbReference type="ARBA" id="ARBA00010691"/>
    </source>
</evidence>
<gene>
    <name evidence="2" type="ORF">RchiOBHm_Chr1g0369691</name>
</gene>
<comment type="caution">
    <text evidence="2">The sequence shown here is derived from an EMBL/GenBank/DDBJ whole genome shotgun (WGS) entry which is preliminary data.</text>
</comment>
<reference evidence="2 3" key="1">
    <citation type="journal article" date="2018" name="Nat. Genet.">
        <title>The Rosa genome provides new insights in the design of modern roses.</title>
        <authorList>
            <person name="Bendahmane M."/>
        </authorList>
    </citation>
    <scope>NUCLEOTIDE SEQUENCE [LARGE SCALE GENOMIC DNA]</scope>
    <source>
        <strain evidence="3">cv. Old Blush</strain>
    </source>
</reference>
<sequence>MCHVGNLCDLPLNQSANNIRSYILEPHCSTNSITEQLPTHTLSQIKSVSRSSKAGLQFPVGRIARFLKSDKNTKAPSVSVLELRCIFRLSLNTWLLRVSGIGDLDFRDFVFLKTGNLILGLRFVEGWNVVHLVLLALYSDRDNKKNRIVPRCTISNQLWFL</sequence>
<dbReference type="Proteomes" id="UP000238479">
    <property type="component" value="Chromosome 1"/>
</dbReference>
<name>A0A2P6SL51_ROSCH</name>
<dbReference type="Gramene" id="PRQ59392">
    <property type="protein sequence ID" value="PRQ59392"/>
    <property type="gene ID" value="RchiOBHm_Chr1g0369691"/>
</dbReference>
<dbReference type="GO" id="GO:0046982">
    <property type="term" value="F:protein heterodimerization activity"/>
    <property type="evidence" value="ECO:0007669"/>
    <property type="project" value="InterPro"/>
</dbReference>
<organism evidence="2 3">
    <name type="scientific">Rosa chinensis</name>
    <name type="common">China rose</name>
    <dbReference type="NCBI Taxonomy" id="74649"/>
    <lineage>
        <taxon>Eukaryota</taxon>
        <taxon>Viridiplantae</taxon>
        <taxon>Streptophyta</taxon>
        <taxon>Embryophyta</taxon>
        <taxon>Tracheophyta</taxon>
        <taxon>Spermatophyta</taxon>
        <taxon>Magnoliopsida</taxon>
        <taxon>eudicotyledons</taxon>
        <taxon>Gunneridae</taxon>
        <taxon>Pentapetalae</taxon>
        <taxon>rosids</taxon>
        <taxon>fabids</taxon>
        <taxon>Rosales</taxon>
        <taxon>Rosaceae</taxon>
        <taxon>Rosoideae</taxon>
        <taxon>Rosoideae incertae sedis</taxon>
        <taxon>Rosa</taxon>
    </lineage>
</organism>
<dbReference type="EMBL" id="PDCK01000039">
    <property type="protein sequence ID" value="PRQ59392.1"/>
    <property type="molecule type" value="Genomic_DNA"/>
</dbReference>
<keyword evidence="3" id="KW-1185">Reference proteome</keyword>
<dbReference type="AlphaFoldDB" id="A0A2P6SL51"/>
<evidence type="ECO:0000313" key="2">
    <source>
        <dbReference type="EMBL" id="PRQ59392.1"/>
    </source>
</evidence>
<evidence type="ECO:0000313" key="3">
    <source>
        <dbReference type="Proteomes" id="UP000238479"/>
    </source>
</evidence>
<dbReference type="STRING" id="74649.A0A2P6SL51"/>
<accession>A0A2P6SL51</accession>
<proteinExistence type="inferred from homology"/>
<dbReference type="InterPro" id="IPR009072">
    <property type="entry name" value="Histone-fold"/>
</dbReference>
<comment type="similarity">
    <text evidence="1">Belongs to the histone H2A family.</text>
</comment>
<dbReference type="Gene3D" id="1.10.20.10">
    <property type="entry name" value="Histone, subunit A"/>
    <property type="match status" value="1"/>
</dbReference>
<dbReference type="PROSITE" id="PS00046">
    <property type="entry name" value="HISTONE_H2A"/>
    <property type="match status" value="1"/>
</dbReference>